<comment type="caution">
    <text evidence="1">The sequence shown here is derived from an EMBL/GenBank/DDBJ whole genome shotgun (WGS) entry which is preliminary data.</text>
</comment>
<dbReference type="EMBL" id="AHMH02000113">
    <property type="protein sequence ID" value="EMM99620.1"/>
    <property type="molecule type" value="Genomic_DNA"/>
</dbReference>
<sequence>MKSQEIKYVGIDCGKKTLEVIRIGDNSLHQRQQFSTTENGISNLLNWLNPNDVVGLVFLARKENQSLRSTARW</sequence>
<evidence type="ECO:0000313" key="2">
    <source>
        <dbReference type="Proteomes" id="UP000012099"/>
    </source>
</evidence>
<evidence type="ECO:0008006" key="3">
    <source>
        <dbReference type="Google" id="ProtNLM"/>
    </source>
</evidence>
<accession>A0ABP2T5Q0</accession>
<name>A0ABP2T5Q0_9LEPT</name>
<protein>
    <recommendedName>
        <fullName evidence="3">Transposase domain protein</fullName>
    </recommendedName>
</protein>
<organism evidence="1 2">
    <name type="scientific">Leptospira noguchii str. 2007001578</name>
    <dbReference type="NCBI Taxonomy" id="1049974"/>
    <lineage>
        <taxon>Bacteria</taxon>
        <taxon>Pseudomonadati</taxon>
        <taxon>Spirochaetota</taxon>
        <taxon>Spirochaetia</taxon>
        <taxon>Leptospirales</taxon>
        <taxon>Leptospiraceae</taxon>
        <taxon>Leptospira</taxon>
    </lineage>
</organism>
<keyword evidence="2" id="KW-1185">Reference proteome</keyword>
<gene>
    <name evidence="1" type="ORF">LEP1GSC035_1570</name>
</gene>
<reference evidence="1 2" key="1">
    <citation type="submission" date="2013-01" db="EMBL/GenBank/DDBJ databases">
        <authorList>
            <person name="Harkins D.M."/>
            <person name="Durkin A.S."/>
            <person name="Brinkac L.M."/>
            <person name="Haft D.H."/>
            <person name="Selengut J.D."/>
            <person name="Sanka R."/>
            <person name="DePew J."/>
            <person name="Purushe J."/>
            <person name="Whelen A.C."/>
            <person name="Vinetz J.M."/>
            <person name="Sutton G.G."/>
            <person name="Nierman W.C."/>
            <person name="Fouts D.E."/>
        </authorList>
    </citation>
    <scope>NUCLEOTIDE SEQUENCE [LARGE SCALE GENOMIC DNA]</scope>
    <source>
        <strain evidence="1 2">2007001578</strain>
    </source>
</reference>
<proteinExistence type="predicted"/>
<dbReference type="Proteomes" id="UP000012099">
    <property type="component" value="Unassembled WGS sequence"/>
</dbReference>
<evidence type="ECO:0000313" key="1">
    <source>
        <dbReference type="EMBL" id="EMM99620.1"/>
    </source>
</evidence>